<evidence type="ECO:0000313" key="3">
    <source>
        <dbReference type="Proteomes" id="UP001201812"/>
    </source>
</evidence>
<dbReference type="EMBL" id="JAKKPZ010000212">
    <property type="protein sequence ID" value="KAI1698584.1"/>
    <property type="molecule type" value="Genomic_DNA"/>
</dbReference>
<keyword evidence="1" id="KW-0732">Signal</keyword>
<proteinExistence type="predicted"/>
<dbReference type="AlphaFoldDB" id="A0AAD4MMB6"/>
<protein>
    <submittedName>
        <fullName evidence="2">Uncharacterized protein</fullName>
    </submittedName>
</protein>
<accession>A0AAD4MMB6</accession>
<gene>
    <name evidence="2" type="ORF">DdX_17832</name>
</gene>
<organism evidence="2 3">
    <name type="scientific">Ditylenchus destructor</name>
    <dbReference type="NCBI Taxonomy" id="166010"/>
    <lineage>
        <taxon>Eukaryota</taxon>
        <taxon>Metazoa</taxon>
        <taxon>Ecdysozoa</taxon>
        <taxon>Nematoda</taxon>
        <taxon>Chromadorea</taxon>
        <taxon>Rhabditida</taxon>
        <taxon>Tylenchina</taxon>
        <taxon>Tylenchomorpha</taxon>
        <taxon>Sphaerularioidea</taxon>
        <taxon>Anguinidae</taxon>
        <taxon>Anguininae</taxon>
        <taxon>Ditylenchus</taxon>
    </lineage>
</organism>
<evidence type="ECO:0000313" key="2">
    <source>
        <dbReference type="EMBL" id="KAI1698584.1"/>
    </source>
</evidence>
<feature type="chain" id="PRO_5042234958" evidence="1">
    <location>
        <begin position="23"/>
        <end position="136"/>
    </location>
</feature>
<dbReference type="Proteomes" id="UP001201812">
    <property type="component" value="Unassembled WGS sequence"/>
</dbReference>
<reference evidence="2" key="1">
    <citation type="submission" date="2022-01" db="EMBL/GenBank/DDBJ databases">
        <title>Genome Sequence Resource for Two Populations of Ditylenchus destructor, the Migratory Endoparasitic Phytonematode.</title>
        <authorList>
            <person name="Zhang H."/>
            <person name="Lin R."/>
            <person name="Xie B."/>
        </authorList>
    </citation>
    <scope>NUCLEOTIDE SEQUENCE</scope>
    <source>
        <strain evidence="2">BazhouSP</strain>
    </source>
</reference>
<comment type="caution">
    <text evidence="2">The sequence shown here is derived from an EMBL/GenBank/DDBJ whole genome shotgun (WGS) entry which is preliminary data.</text>
</comment>
<name>A0AAD4MMB6_9BILA</name>
<feature type="signal peptide" evidence="1">
    <location>
        <begin position="1"/>
        <end position="22"/>
    </location>
</feature>
<sequence>MLSYFIPIFIVYLVTLNDVVQSQSLKQNSVVTVKTEGDKTTTKINCEEENGKKHDVGIVHKRSATGNMYAFCTGPSVCYRLNTGSIIITPAIIARFHAGTTEMGLVPRKTAGTVILKTPENDTADLVMEGRFEGPK</sequence>
<evidence type="ECO:0000256" key="1">
    <source>
        <dbReference type="SAM" id="SignalP"/>
    </source>
</evidence>
<keyword evidence="3" id="KW-1185">Reference proteome</keyword>